<name>A0A8H3E4U5_9AGAM</name>
<gene>
    <name evidence="2" type="ORF">RDB_LOCUS106180</name>
</gene>
<organism evidence="2 3">
    <name type="scientific">Rhizoctonia solani</name>
    <dbReference type="NCBI Taxonomy" id="456999"/>
    <lineage>
        <taxon>Eukaryota</taxon>
        <taxon>Fungi</taxon>
        <taxon>Dikarya</taxon>
        <taxon>Basidiomycota</taxon>
        <taxon>Agaricomycotina</taxon>
        <taxon>Agaricomycetes</taxon>
        <taxon>Cantharellales</taxon>
        <taxon>Ceratobasidiaceae</taxon>
        <taxon>Rhizoctonia</taxon>
    </lineage>
</organism>
<feature type="region of interest" description="Disordered" evidence="1">
    <location>
        <begin position="56"/>
        <end position="172"/>
    </location>
</feature>
<protein>
    <submittedName>
        <fullName evidence="2">Uncharacterized protein</fullName>
    </submittedName>
</protein>
<reference evidence="2" key="1">
    <citation type="submission" date="2021-01" db="EMBL/GenBank/DDBJ databases">
        <authorList>
            <person name="Kaushik A."/>
        </authorList>
    </citation>
    <scope>NUCLEOTIDE SEQUENCE</scope>
    <source>
        <strain evidence="2">AG5</strain>
    </source>
</reference>
<evidence type="ECO:0000256" key="1">
    <source>
        <dbReference type="SAM" id="MobiDB-lite"/>
    </source>
</evidence>
<feature type="compositionally biased region" description="Pro residues" evidence="1">
    <location>
        <begin position="140"/>
        <end position="150"/>
    </location>
</feature>
<dbReference type="AlphaFoldDB" id="A0A8H3E4U5"/>
<comment type="caution">
    <text evidence="2">The sequence shown here is derived from an EMBL/GenBank/DDBJ whole genome shotgun (WGS) entry which is preliminary data.</text>
</comment>
<evidence type="ECO:0000313" key="2">
    <source>
        <dbReference type="EMBL" id="CAE7171012.1"/>
    </source>
</evidence>
<accession>A0A8H3E4U5</accession>
<sequence>MRRWVGLGLRGIAETEPDMDSQPLGVYRHFILSQSMIVVGMNALVRRSCTRIPVRAFATTSKPEGSGNKNRNQNKNRNGGKPRSQAGTRPAQEPKSGPAFEAKPAHVQKSRPASEFKANNHVFKAKSAPRPKQEHAPKQEPAPKPTPTPEPSASLETPDTHIPLPSPDPPLSSYALSPPQLRALIDLYHSSTSFITPETLSDAIDATFAPLRYHYNNAVRYQSYRDLIAQRDELDAEPDRVVPSANELGGRGFGTVDTMAGELIEGAWSASKGERARMVKAALWGVDPKAKIGLETLLEAKVELDMQDKDKE</sequence>
<evidence type="ECO:0000313" key="3">
    <source>
        <dbReference type="Proteomes" id="UP000663827"/>
    </source>
</evidence>
<dbReference type="EMBL" id="CAJNJQ010002271">
    <property type="protein sequence ID" value="CAE7171012.1"/>
    <property type="molecule type" value="Genomic_DNA"/>
</dbReference>
<proteinExistence type="predicted"/>
<dbReference type="Proteomes" id="UP000663827">
    <property type="component" value="Unassembled WGS sequence"/>
</dbReference>